<name>A0AA38X1C1_9EURO</name>
<sequence length="274" mass="30274">MSIEDDLRSLSAPYSQPNGASTWPEPLDAQVIGGITHIIQVLNKLKTQLSEIVQTHPILPADRKSAILAYLHTEVISELAQVVPLLGQDPLDVFVISTRLYFAARGLVTQGLELEWQEIVDVSNLVRVDVAFARLRRTEAWHACLKELSSLRGSPTMEEFERVEAVDLFKCVLSGMEATQMFSDASEGEPFSGGTSGRDSPVLYSSIFLPCCKQAVLGSIHLQLGQNKCPLCDQGLEDEQVAKLVHDRIHGLQTAVGRWDPDAERKAADEQNLW</sequence>
<comment type="caution">
    <text evidence="2">The sequence shown here is derived from an EMBL/GenBank/DDBJ whole genome shotgun (WGS) entry which is preliminary data.</text>
</comment>
<dbReference type="Proteomes" id="UP001172673">
    <property type="component" value="Unassembled WGS sequence"/>
</dbReference>
<protein>
    <submittedName>
        <fullName evidence="2">Uncharacterized protein</fullName>
    </submittedName>
</protein>
<feature type="region of interest" description="Disordered" evidence="1">
    <location>
        <begin position="1"/>
        <end position="21"/>
    </location>
</feature>
<feature type="compositionally biased region" description="Polar residues" evidence="1">
    <location>
        <begin position="12"/>
        <end position="21"/>
    </location>
</feature>
<evidence type="ECO:0000313" key="2">
    <source>
        <dbReference type="EMBL" id="KAJ9604974.1"/>
    </source>
</evidence>
<organism evidence="2 3">
    <name type="scientific">Cladophialophora chaetospira</name>
    <dbReference type="NCBI Taxonomy" id="386627"/>
    <lineage>
        <taxon>Eukaryota</taxon>
        <taxon>Fungi</taxon>
        <taxon>Dikarya</taxon>
        <taxon>Ascomycota</taxon>
        <taxon>Pezizomycotina</taxon>
        <taxon>Eurotiomycetes</taxon>
        <taxon>Chaetothyriomycetidae</taxon>
        <taxon>Chaetothyriales</taxon>
        <taxon>Herpotrichiellaceae</taxon>
        <taxon>Cladophialophora</taxon>
    </lineage>
</organism>
<evidence type="ECO:0000256" key="1">
    <source>
        <dbReference type="SAM" id="MobiDB-lite"/>
    </source>
</evidence>
<proteinExistence type="predicted"/>
<evidence type="ECO:0000313" key="3">
    <source>
        <dbReference type="Proteomes" id="UP001172673"/>
    </source>
</evidence>
<dbReference type="EMBL" id="JAPDRK010000017">
    <property type="protein sequence ID" value="KAJ9604974.1"/>
    <property type="molecule type" value="Genomic_DNA"/>
</dbReference>
<accession>A0AA38X1C1</accession>
<gene>
    <name evidence="2" type="ORF">H2200_010363</name>
</gene>
<dbReference type="AlphaFoldDB" id="A0AA38X1C1"/>
<keyword evidence="3" id="KW-1185">Reference proteome</keyword>
<reference evidence="2" key="1">
    <citation type="submission" date="2022-10" db="EMBL/GenBank/DDBJ databases">
        <title>Culturing micro-colonial fungi from biological soil crusts in the Mojave desert and describing Neophaeococcomyces mojavensis, and introducing the new genera and species Taxawa tesnikishii.</title>
        <authorList>
            <person name="Kurbessoian T."/>
            <person name="Stajich J.E."/>
        </authorList>
    </citation>
    <scope>NUCLEOTIDE SEQUENCE</scope>
    <source>
        <strain evidence="2">TK_41</strain>
    </source>
</reference>